<name>A0A133Y3Y3_9LACT</name>
<protein>
    <submittedName>
        <fullName evidence="2">Uncharacterized protein</fullName>
    </submittedName>
</protein>
<organism evidence="2 3">
    <name type="scientific">Aerococcus christensenii</name>
    <dbReference type="NCBI Taxonomy" id="87541"/>
    <lineage>
        <taxon>Bacteria</taxon>
        <taxon>Bacillati</taxon>
        <taxon>Bacillota</taxon>
        <taxon>Bacilli</taxon>
        <taxon>Lactobacillales</taxon>
        <taxon>Aerococcaceae</taxon>
        <taxon>Aerococcus</taxon>
    </lineage>
</organism>
<proteinExistence type="predicted"/>
<gene>
    <name evidence="2" type="ORF">HMPREF3187_00304</name>
</gene>
<dbReference type="EMBL" id="LSCQ01000017">
    <property type="protein sequence ID" value="KXB37910.1"/>
    <property type="molecule type" value="Genomic_DNA"/>
</dbReference>
<feature type="region of interest" description="Disordered" evidence="1">
    <location>
        <begin position="1"/>
        <end position="26"/>
    </location>
</feature>
<dbReference type="Proteomes" id="UP000070422">
    <property type="component" value="Unassembled WGS sequence"/>
</dbReference>
<reference evidence="2 3" key="1">
    <citation type="submission" date="2016-01" db="EMBL/GenBank/DDBJ databases">
        <authorList>
            <person name="Oliw E.H."/>
        </authorList>
    </citation>
    <scope>NUCLEOTIDE SEQUENCE [LARGE SCALE GENOMIC DNA]</scope>
    <source>
        <strain evidence="2 3">KA00635</strain>
    </source>
</reference>
<sequence>MRDITSKLNKAPLRLKKKEDADPEKRAVRLTRTKVNSATCGNGRVNKEITVIKLANPSFAPGANTKGEGKVFSIKPITIPCAANIEI</sequence>
<dbReference type="AlphaFoldDB" id="A0A133Y3Y3"/>
<feature type="compositionally biased region" description="Basic and acidic residues" evidence="1">
    <location>
        <begin position="17"/>
        <end position="26"/>
    </location>
</feature>
<comment type="caution">
    <text evidence="2">The sequence shown here is derived from an EMBL/GenBank/DDBJ whole genome shotgun (WGS) entry which is preliminary data.</text>
</comment>
<evidence type="ECO:0000313" key="3">
    <source>
        <dbReference type="Proteomes" id="UP000070422"/>
    </source>
</evidence>
<evidence type="ECO:0000256" key="1">
    <source>
        <dbReference type="SAM" id="MobiDB-lite"/>
    </source>
</evidence>
<accession>A0A133Y3Y3</accession>
<evidence type="ECO:0000313" key="2">
    <source>
        <dbReference type="EMBL" id="KXB37910.1"/>
    </source>
</evidence>